<keyword evidence="5" id="KW-1185">Reference proteome</keyword>
<evidence type="ECO:0000256" key="3">
    <source>
        <dbReference type="ARBA" id="ARBA00022837"/>
    </source>
</evidence>
<organism evidence="4 5">
    <name type="scientific">Paratrimastix pyriformis</name>
    <dbReference type="NCBI Taxonomy" id="342808"/>
    <lineage>
        <taxon>Eukaryota</taxon>
        <taxon>Metamonada</taxon>
        <taxon>Preaxostyla</taxon>
        <taxon>Paratrimastigidae</taxon>
        <taxon>Paratrimastix</taxon>
    </lineage>
</organism>
<evidence type="ECO:0000313" key="5">
    <source>
        <dbReference type="Proteomes" id="UP001141327"/>
    </source>
</evidence>
<proteinExistence type="predicted"/>
<dbReference type="InterPro" id="IPR039865">
    <property type="entry name" value="PPP2R3C"/>
</dbReference>
<dbReference type="InterPro" id="IPR018247">
    <property type="entry name" value="EF_Hand_1_Ca_BS"/>
</dbReference>
<dbReference type="PANTHER" id="PTHR12085">
    <property type="entry name" value="SERINE/THREONINE-PROTEIN PHOSPHATASE 2A REGULATORY SUBUNIT B'' SUBUNIT GAMMA"/>
    <property type="match status" value="1"/>
</dbReference>
<protein>
    <submittedName>
        <fullName evidence="4">Serine/threonine-protein phosphatase 2A regulatory subunit B'' subunit gamma</fullName>
    </submittedName>
</protein>
<gene>
    <name evidence="4" type="ORF">PAPYR_3435</name>
</gene>
<dbReference type="InterPro" id="IPR011992">
    <property type="entry name" value="EF-hand-dom_pair"/>
</dbReference>
<evidence type="ECO:0000256" key="2">
    <source>
        <dbReference type="ARBA" id="ARBA00022490"/>
    </source>
</evidence>
<dbReference type="CDD" id="cd21505">
    <property type="entry name" value="PPP2R3C"/>
    <property type="match status" value="1"/>
</dbReference>
<dbReference type="EMBL" id="JAPMOS010000013">
    <property type="protein sequence ID" value="KAJ4460405.1"/>
    <property type="molecule type" value="Genomic_DNA"/>
</dbReference>
<dbReference type="SUPFAM" id="SSF47473">
    <property type="entry name" value="EF-hand"/>
    <property type="match status" value="2"/>
</dbReference>
<dbReference type="Gene3D" id="1.10.238.10">
    <property type="entry name" value="EF-hand"/>
    <property type="match status" value="1"/>
</dbReference>
<reference evidence="4" key="1">
    <citation type="journal article" date="2022" name="bioRxiv">
        <title>Genomics of Preaxostyla Flagellates Illuminates Evolutionary Transitions and the Path Towards Mitochondrial Loss.</title>
        <authorList>
            <person name="Novak L.V.F."/>
            <person name="Treitli S.C."/>
            <person name="Pyrih J."/>
            <person name="Halakuc P."/>
            <person name="Pipaliya S.V."/>
            <person name="Vacek V."/>
            <person name="Brzon O."/>
            <person name="Soukal P."/>
            <person name="Eme L."/>
            <person name="Dacks J.B."/>
            <person name="Karnkowska A."/>
            <person name="Elias M."/>
            <person name="Hampl V."/>
        </authorList>
    </citation>
    <scope>NUCLEOTIDE SEQUENCE</scope>
    <source>
        <strain evidence="4">RCP-MX</strain>
    </source>
</reference>
<comment type="caution">
    <text evidence="4">The sequence shown here is derived from an EMBL/GenBank/DDBJ whole genome shotgun (WGS) entry which is preliminary data.</text>
</comment>
<dbReference type="Proteomes" id="UP001141327">
    <property type="component" value="Unassembled WGS sequence"/>
</dbReference>
<evidence type="ECO:0000256" key="1">
    <source>
        <dbReference type="ARBA" id="ARBA00004496"/>
    </source>
</evidence>
<keyword evidence="2" id="KW-0963">Cytoplasm</keyword>
<sequence length="444" mass="52168">MEAATAAEEPKDDVAPVGRPTLDALFQKYYAKYSRAPPEDESFKRIPRFFKKKENSNPIHAMLRRGARARFLQRKSEEILTTEELDELYQALSNRATFDDQKIGRLNFDDFQAVGAKMPPKARAFFTATLFLQFERDEYGRINILNFFDYCMRKGTLLQAHIELSAYDVVGDGYLREQDMDVWVSNLIPTLAQLRGIDETFLPFYICTVVRKFFFFLDPMHRERIGIKKLILSPYLLELFELRDETVPETRLMSNWFSFQSTLRAYQDYLHLDIDQDGMLSREELQHFRADLDGSDCLTPVFVERVFQEFHTWGGLMDYKTFLTFILTVDYRKSHQSLRNYWLCLDMDHRGYITDDELSYFFNDIVRMMVARGEQPIPTKDVIVEIFDMIHPVNPDRITFDDLVKCRNGDTVVGMLTDLRAFLDYETRESRIQDPNAPEDQPGQ</sequence>
<comment type="subcellular location">
    <subcellularLocation>
        <location evidence="1">Cytoplasm</location>
    </subcellularLocation>
</comment>
<evidence type="ECO:0000313" key="4">
    <source>
        <dbReference type="EMBL" id="KAJ4460405.1"/>
    </source>
</evidence>
<name>A0ABQ8UMK3_9EUKA</name>
<accession>A0ABQ8UMK3</accession>
<dbReference type="PROSITE" id="PS00018">
    <property type="entry name" value="EF_HAND_1"/>
    <property type="match status" value="1"/>
</dbReference>
<keyword evidence="3" id="KW-0106">Calcium</keyword>
<dbReference type="PANTHER" id="PTHR12085:SF3">
    <property type="entry name" value="SERINE_THREONINE-PROTEIN PHOSPHATASE 2A REGULATORY SUBUNIT B'' SUBUNIT GAMMA"/>
    <property type="match status" value="1"/>
</dbReference>